<protein>
    <submittedName>
        <fullName evidence="10">DUF1619 domain-containing protein</fullName>
    </submittedName>
</protein>
<dbReference type="Proteomes" id="UP000095280">
    <property type="component" value="Unplaced"/>
</dbReference>
<proteinExistence type="inferred from homology"/>
<keyword evidence="5" id="KW-1133">Transmembrane helix</keyword>
<evidence type="ECO:0000256" key="4">
    <source>
        <dbReference type="ARBA" id="ARBA00023180"/>
    </source>
</evidence>
<feature type="transmembrane region" description="Helical" evidence="5">
    <location>
        <begin position="165"/>
        <end position="190"/>
    </location>
</feature>
<evidence type="ECO:0000313" key="10">
    <source>
        <dbReference type="WBParaSite" id="maker-uti_cns_0007591-snap-gene-0.3-mRNA-1"/>
    </source>
</evidence>
<feature type="domain" description="Tectonic-1-3 N-terminal" evidence="8">
    <location>
        <begin position="258"/>
        <end position="349"/>
    </location>
</feature>
<keyword evidence="4" id="KW-0325">Glycoprotein</keyword>
<dbReference type="GO" id="GO:0030030">
    <property type="term" value="P:cell projection organization"/>
    <property type="evidence" value="ECO:0007669"/>
    <property type="project" value="UniProtKB-KW"/>
</dbReference>
<dbReference type="Pfam" id="PF25752">
    <property type="entry name" value="DUF1619_N"/>
    <property type="match status" value="1"/>
</dbReference>
<evidence type="ECO:0000256" key="6">
    <source>
        <dbReference type="SAM" id="SignalP"/>
    </source>
</evidence>
<keyword evidence="5" id="KW-0812">Transmembrane</keyword>
<dbReference type="InterPro" id="IPR057724">
    <property type="entry name" value="TCTN1-3_N"/>
</dbReference>
<dbReference type="PANTHER" id="PTHR14611:SF2">
    <property type="entry name" value="TECTONIC"/>
    <property type="match status" value="1"/>
</dbReference>
<evidence type="ECO:0000256" key="3">
    <source>
        <dbReference type="ARBA" id="ARBA00022794"/>
    </source>
</evidence>
<dbReference type="AlphaFoldDB" id="A0A1I8HT22"/>
<evidence type="ECO:0000313" key="9">
    <source>
        <dbReference type="Proteomes" id="UP000095280"/>
    </source>
</evidence>
<keyword evidence="5" id="KW-0472">Membrane</keyword>
<feature type="signal peptide" evidence="6">
    <location>
        <begin position="1"/>
        <end position="26"/>
    </location>
</feature>
<name>A0A1I8HT22_9PLAT</name>
<dbReference type="InterPro" id="IPR011677">
    <property type="entry name" value="TCTN1-3_dom"/>
</dbReference>
<evidence type="ECO:0000256" key="5">
    <source>
        <dbReference type="SAM" id="Phobius"/>
    </source>
</evidence>
<evidence type="ECO:0000259" key="7">
    <source>
        <dbReference type="Pfam" id="PF07773"/>
    </source>
</evidence>
<feature type="domain" description="Tectonic-1-3" evidence="7">
    <location>
        <begin position="379"/>
        <end position="555"/>
    </location>
</feature>
<feature type="chain" id="PRO_5009320420" evidence="6">
    <location>
        <begin position="27"/>
        <end position="691"/>
    </location>
</feature>
<keyword evidence="3" id="KW-0970">Cilium biogenesis/degradation</keyword>
<keyword evidence="2 6" id="KW-0732">Signal</keyword>
<sequence>ESPRRLAKFQTLSLFLLAGTARIVSTLDTGPLPSNKQSRTKRSNTVTAADVASDNHFARVLFRNPDGSPDSRWLLWLTERWKNEIELTTLIIIDKNSDSSTTLSRLDGTKPSWPRLFLANHQPSSLKNWNWLFAGHYGQHVGLLASVGVQNFVEIRLVRCQRAHIVFFLFFFLFFFLLFFFFVVSSFCFCSHMIRLIILFVCFSRRRCRLSWPAAAPEFSGFGAEAGVAGAAASAFGSAVVSAALSASLSSASASSGSDNVGPCTCDLTQSACDVNCCCDADCSSADIQVFSGCSNDYSFLQTCFPSSIMFRNYTPYVINTSSGSGLSCIYYDNFTARNYYTNPQIENSNVTKVALRALDYSGYNLSAINPATDFSSYSSIYTAGNPILTVYNASGGPSYLFQPSAQSGSQFCGYSSPASFLTSGSSSCTRVISAETCATDPGIDLSGFAADFRVVPQPGFLTGNTTLGVNFTAMTPLTRGQVRCFLADGTEVTCTGGDAPSLNATVCSNVLTDLTYSLKYEQSLGIYEVSYDATLTEFNVGSPYSLKQTFTVAFNVSSSASTPTSRSGRPGYLAGKPVLAGSRNSTTGIITVNPDSRQWLTVPGASSGGACNDAAGAGRSVTYGEALLSSCSRQLTLTGGTLGASACSDANTAVRSSLDGLGISGDKVVGKFGDSVASTTSGWLQVCDPI</sequence>
<dbReference type="InterPro" id="IPR040354">
    <property type="entry name" value="TCTN1-3"/>
</dbReference>
<organism evidence="9 10">
    <name type="scientific">Macrostomum lignano</name>
    <dbReference type="NCBI Taxonomy" id="282301"/>
    <lineage>
        <taxon>Eukaryota</taxon>
        <taxon>Metazoa</taxon>
        <taxon>Spiralia</taxon>
        <taxon>Lophotrochozoa</taxon>
        <taxon>Platyhelminthes</taxon>
        <taxon>Rhabditophora</taxon>
        <taxon>Macrostomorpha</taxon>
        <taxon>Macrostomida</taxon>
        <taxon>Macrostomidae</taxon>
        <taxon>Macrostomum</taxon>
    </lineage>
</organism>
<dbReference type="PANTHER" id="PTHR14611">
    <property type="entry name" value="TECTONIC FAMILY MEMBER"/>
    <property type="match status" value="1"/>
</dbReference>
<comment type="similarity">
    <text evidence="1">Belongs to the tectonic family.</text>
</comment>
<keyword evidence="9" id="KW-1185">Reference proteome</keyword>
<evidence type="ECO:0000256" key="2">
    <source>
        <dbReference type="ARBA" id="ARBA00022729"/>
    </source>
</evidence>
<accession>A0A1I8HT22</accession>
<dbReference type="WBParaSite" id="maker-uti_cns_0007591-snap-gene-0.3-mRNA-1">
    <property type="protein sequence ID" value="maker-uti_cns_0007591-snap-gene-0.3-mRNA-1"/>
    <property type="gene ID" value="maker-uti_cns_0007591-snap-gene-0.3"/>
</dbReference>
<evidence type="ECO:0000256" key="1">
    <source>
        <dbReference type="ARBA" id="ARBA00007633"/>
    </source>
</evidence>
<evidence type="ECO:0000259" key="8">
    <source>
        <dbReference type="Pfam" id="PF25752"/>
    </source>
</evidence>
<reference evidence="10" key="1">
    <citation type="submission" date="2016-11" db="UniProtKB">
        <authorList>
            <consortium name="WormBaseParasite"/>
        </authorList>
    </citation>
    <scope>IDENTIFICATION</scope>
</reference>
<dbReference type="Pfam" id="PF07773">
    <property type="entry name" value="TCTN_DUF1619"/>
    <property type="match status" value="1"/>
</dbReference>